<name>A0ABS7GX90_9HYPH</name>
<feature type="compositionally biased region" description="Basic and acidic residues" evidence="1">
    <location>
        <begin position="13"/>
        <end position="32"/>
    </location>
</feature>
<dbReference type="RefSeq" id="WP_220335946.1">
    <property type="nucleotide sequence ID" value="NZ_JAEUAK010000007.1"/>
</dbReference>
<protein>
    <recommendedName>
        <fullName evidence="4">DUF3618 domain-containing protein</fullName>
    </recommendedName>
</protein>
<reference evidence="2 3" key="1">
    <citation type="journal article" date="2021" name="MBio">
        <title>Poor Competitiveness of Bradyrhizobium in Pigeon Pea Root Colonization in Indian Soils.</title>
        <authorList>
            <person name="Chalasani D."/>
            <person name="Basu A."/>
            <person name="Pullabhotla S.V.S.R.N."/>
            <person name="Jorrin B."/>
            <person name="Neal A.L."/>
            <person name="Poole P.S."/>
            <person name="Podile A.R."/>
            <person name="Tkacz A."/>
        </authorList>
    </citation>
    <scope>NUCLEOTIDE SEQUENCE [LARGE SCALE GENOMIC DNA]</scope>
    <source>
        <strain evidence="2 3">HU56</strain>
    </source>
</reference>
<dbReference type="EMBL" id="JAEUAK010000007">
    <property type="protein sequence ID" value="MBW9054590.1"/>
    <property type="molecule type" value="Genomic_DNA"/>
</dbReference>
<organism evidence="2 3">
    <name type="scientific">Rhizobium mesosinicum</name>
    <dbReference type="NCBI Taxonomy" id="335017"/>
    <lineage>
        <taxon>Bacteria</taxon>
        <taxon>Pseudomonadati</taxon>
        <taxon>Pseudomonadota</taxon>
        <taxon>Alphaproteobacteria</taxon>
        <taxon>Hyphomicrobiales</taxon>
        <taxon>Rhizobiaceae</taxon>
        <taxon>Rhizobium/Agrobacterium group</taxon>
        <taxon>Rhizobium</taxon>
    </lineage>
</organism>
<evidence type="ECO:0000313" key="3">
    <source>
        <dbReference type="Proteomes" id="UP000717752"/>
    </source>
</evidence>
<evidence type="ECO:0000313" key="2">
    <source>
        <dbReference type="EMBL" id="MBW9054590.1"/>
    </source>
</evidence>
<accession>A0ABS7GX90</accession>
<evidence type="ECO:0000256" key="1">
    <source>
        <dbReference type="SAM" id="MobiDB-lite"/>
    </source>
</evidence>
<feature type="region of interest" description="Disordered" evidence="1">
    <location>
        <begin position="1"/>
        <end position="59"/>
    </location>
</feature>
<gene>
    <name evidence="2" type="ORF">JNB85_19490</name>
</gene>
<sequence length="93" mass="9619">MTQSKSPAVEAYELDKAKQERGNDGALDKALEDTFPASDPVSHSITSVAGAPPATENTDSNGLLGGIRAWIKDNPIAAVAVTAAVAWIIGSNR</sequence>
<dbReference type="Proteomes" id="UP000717752">
    <property type="component" value="Unassembled WGS sequence"/>
</dbReference>
<keyword evidence="3" id="KW-1185">Reference proteome</keyword>
<evidence type="ECO:0008006" key="4">
    <source>
        <dbReference type="Google" id="ProtNLM"/>
    </source>
</evidence>
<proteinExistence type="predicted"/>
<comment type="caution">
    <text evidence="2">The sequence shown here is derived from an EMBL/GenBank/DDBJ whole genome shotgun (WGS) entry which is preliminary data.</text>
</comment>